<feature type="active site" description="Proton acceptor" evidence="7">
    <location>
        <position position="351"/>
    </location>
</feature>
<dbReference type="InterPro" id="IPR023213">
    <property type="entry name" value="CAT-like_dom_sf"/>
</dbReference>
<dbReference type="GO" id="GO:0043005">
    <property type="term" value="C:neuron projection"/>
    <property type="evidence" value="ECO:0007669"/>
    <property type="project" value="TreeGrafter"/>
</dbReference>
<reference evidence="11" key="1">
    <citation type="journal article" date="2015" name="Nat. Genet.">
        <title>The genome and transcriptome of the zoonotic hookworm Ancylostoma ceylanicum identify infection-specific gene families.</title>
        <authorList>
            <person name="Schwarz E.M."/>
            <person name="Hu Y."/>
            <person name="Antoshechkin I."/>
            <person name="Miller M.M."/>
            <person name="Sternberg P.W."/>
            <person name="Aroian R.V."/>
        </authorList>
    </citation>
    <scope>NUCLEOTIDE SEQUENCE</scope>
    <source>
        <strain evidence="11">HY135</strain>
    </source>
</reference>
<dbReference type="SUPFAM" id="SSF52777">
    <property type="entry name" value="CoA-dependent acyltransferases"/>
    <property type="match status" value="3"/>
</dbReference>
<evidence type="ECO:0000256" key="2">
    <source>
        <dbReference type="ARBA" id="ARBA00022679"/>
    </source>
</evidence>
<accession>A0A016WVE5</accession>
<evidence type="ECO:0000256" key="4">
    <source>
        <dbReference type="ARBA" id="ARBA00023315"/>
    </source>
</evidence>
<evidence type="ECO:0000256" key="3">
    <source>
        <dbReference type="ARBA" id="ARBA00022979"/>
    </source>
</evidence>
<dbReference type="PANTHER" id="PTHR22589">
    <property type="entry name" value="CARNITINE O-ACYLTRANSFERASE"/>
    <property type="match status" value="1"/>
</dbReference>
<evidence type="ECO:0000313" key="10">
    <source>
        <dbReference type="EMBL" id="EYC43794.1"/>
    </source>
</evidence>
<dbReference type="GO" id="GO:0008292">
    <property type="term" value="P:acetylcholine biosynthetic process"/>
    <property type="evidence" value="ECO:0007669"/>
    <property type="project" value="TreeGrafter"/>
</dbReference>
<proteinExistence type="inferred from homology"/>
<comment type="caution">
    <text evidence="10">The sequence shown here is derived from an EMBL/GenBank/DDBJ whole genome shotgun (WGS) entry which is preliminary data.</text>
</comment>
<dbReference type="Pfam" id="PF00755">
    <property type="entry name" value="Carn_acyltransf"/>
    <property type="match status" value="2"/>
</dbReference>
<evidence type="ECO:0000256" key="5">
    <source>
        <dbReference type="ARBA" id="ARBA00039091"/>
    </source>
</evidence>
<dbReference type="AlphaFoldDB" id="A0A016WVE5"/>
<keyword evidence="4 8" id="KW-0012">Acyltransferase</keyword>
<evidence type="ECO:0000256" key="1">
    <source>
        <dbReference type="ARBA" id="ARBA00005232"/>
    </source>
</evidence>
<organism evidence="10 11">
    <name type="scientific">Ancylostoma ceylanicum</name>
    <dbReference type="NCBI Taxonomy" id="53326"/>
    <lineage>
        <taxon>Eukaryota</taxon>
        <taxon>Metazoa</taxon>
        <taxon>Ecdysozoa</taxon>
        <taxon>Nematoda</taxon>
        <taxon>Chromadorea</taxon>
        <taxon>Rhabditida</taxon>
        <taxon>Rhabditina</taxon>
        <taxon>Rhabditomorpha</taxon>
        <taxon>Strongyloidea</taxon>
        <taxon>Ancylostomatidae</taxon>
        <taxon>Ancylostomatinae</taxon>
        <taxon>Ancylostoma</taxon>
    </lineage>
</organism>
<evidence type="ECO:0000259" key="9">
    <source>
        <dbReference type="Pfam" id="PF00755"/>
    </source>
</evidence>
<dbReference type="GO" id="GO:0045202">
    <property type="term" value="C:synapse"/>
    <property type="evidence" value="ECO:0007669"/>
    <property type="project" value="GOC"/>
</dbReference>
<dbReference type="PANTHER" id="PTHR22589:SF14">
    <property type="entry name" value="CHOLINE O-ACETYLTRANSFERASE"/>
    <property type="match status" value="1"/>
</dbReference>
<keyword evidence="11" id="KW-1185">Reference proteome</keyword>
<evidence type="ECO:0000256" key="6">
    <source>
        <dbReference type="ARBA" id="ARBA00040495"/>
    </source>
</evidence>
<keyword evidence="2 8" id="KW-0808">Transferase</keyword>
<name>A0A016WVE5_9BILA</name>
<dbReference type="Proteomes" id="UP000024635">
    <property type="component" value="Unassembled WGS sequence"/>
</dbReference>
<protein>
    <recommendedName>
        <fullName evidence="6">Choline O-acetyltransferase</fullName>
        <ecNumber evidence="5">2.3.1.6</ecNumber>
    </recommendedName>
</protein>
<dbReference type="InterPro" id="IPR042231">
    <property type="entry name" value="Cho/carn_acyl_trans_2"/>
</dbReference>
<dbReference type="PROSITE" id="PS00440">
    <property type="entry name" value="ACYLTRANSF_C_2"/>
    <property type="match status" value="1"/>
</dbReference>
<dbReference type="OrthoDB" id="240216at2759"/>
<evidence type="ECO:0000313" key="11">
    <source>
        <dbReference type="Proteomes" id="UP000024635"/>
    </source>
</evidence>
<evidence type="ECO:0000256" key="7">
    <source>
        <dbReference type="PIRSR" id="PIRSR600542-1"/>
    </source>
</evidence>
<feature type="domain" description="Choline/carnitine acyltransferase" evidence="9">
    <location>
        <begin position="642"/>
        <end position="682"/>
    </location>
</feature>
<dbReference type="GO" id="GO:0004102">
    <property type="term" value="F:choline O-acetyltransferase activity"/>
    <property type="evidence" value="ECO:0007669"/>
    <property type="project" value="UniProtKB-EC"/>
</dbReference>
<dbReference type="InterPro" id="IPR000542">
    <property type="entry name" value="Carn_acyl_trans"/>
</dbReference>
<sequence>MTVTTLLYNLPKLKNFARYCTAAQNITKCLPKPPVPSLDHCLDRYMEYAEVVAEGQKRDIRNTLRAVEEFRRVGVTLQQRLERLAESESNWINQFWLPEMYLRIRLPLPVNTNPAYIFPQQHFRDEDDWLRYTALIIRGMVEYKNKIDTKQLEGEFSTGKVKVRMCMKQYDNILSCYRQPALGEDIQMLKKKNHNGNEHILVMCRNQAFVVHTRTGGRLLSFADIQFQLREVVRMSEARQGLAIPIGASGAGDRDTAALFWRNLQEVEVNCISLAWAQEAVFVVCLDDEDKKSSPAQNWSNAQNYEEDLVLRGKHILSGGGSRRHGVNRWYDATIQLVVGSSGTSGLCIEHSAAEGIVIINMAESALRYERDNRKRNLISRAEREIGAKPLTWHVDAEAMRLLEKQKVALDELTKELDLGVLIFNDFGRDFIKENKFSPDGFVQLALQLAHFKLHGYLVSTYESASLRRYRSGRVDNIRANTKEALEWVKAMTRDSARETKLTLLRKAAEKQAKVTQENVAGLGIDNHLCALFVLARQSLENGEIRVLPEFFLDPMWNELIRFPLSTSQVTTSVDVPDCYLCYGAVVRDGYGCAYNLQRDAMIFAPSAFKSNPRTDLNAFKDSIRAALREMKSLIILYITPLTKELDLGALIFNDFGRDFIKENKFSPYGFVQLALQLAHFK</sequence>
<feature type="domain" description="Choline/carnitine acyltransferase" evidence="9">
    <location>
        <begin position="34"/>
        <end position="625"/>
    </location>
</feature>
<dbReference type="GO" id="GO:0007274">
    <property type="term" value="P:neuromuscular synaptic transmission"/>
    <property type="evidence" value="ECO:0007669"/>
    <property type="project" value="TreeGrafter"/>
</dbReference>
<gene>
    <name evidence="10" type="primary">Acey_s0480.g2231</name>
    <name evidence="10" type="synonym">Acey-cha-1</name>
    <name evidence="10" type="ORF">Y032_0480g2231</name>
</gene>
<dbReference type="GO" id="GO:0005737">
    <property type="term" value="C:cytoplasm"/>
    <property type="evidence" value="ECO:0007669"/>
    <property type="project" value="TreeGrafter"/>
</dbReference>
<keyword evidence="3" id="KW-0530">Neurotransmitter biosynthesis</keyword>
<comment type="similarity">
    <text evidence="1 8">Belongs to the carnitine/choline acetyltransferase family.</text>
</comment>
<dbReference type="Gene3D" id="3.30.559.10">
    <property type="entry name" value="Chloramphenicol acetyltransferase-like domain"/>
    <property type="match status" value="2"/>
</dbReference>
<dbReference type="EC" id="2.3.1.6" evidence="5"/>
<evidence type="ECO:0000256" key="8">
    <source>
        <dbReference type="RuleBase" id="RU003801"/>
    </source>
</evidence>
<dbReference type="Gene3D" id="3.30.559.70">
    <property type="entry name" value="Choline/Carnitine o-acyltransferase, domain 2"/>
    <property type="match status" value="1"/>
</dbReference>
<dbReference type="EMBL" id="JARK01000080">
    <property type="protein sequence ID" value="EYC43794.1"/>
    <property type="molecule type" value="Genomic_DNA"/>
</dbReference>
<dbReference type="InterPro" id="IPR039551">
    <property type="entry name" value="Cho/carn_acyl_trans"/>
</dbReference>
<dbReference type="STRING" id="53326.A0A016WVE5"/>